<dbReference type="Proteomes" id="UP001642502">
    <property type="component" value="Unassembled WGS sequence"/>
</dbReference>
<feature type="region of interest" description="Disordered" evidence="1">
    <location>
        <begin position="161"/>
        <end position="191"/>
    </location>
</feature>
<feature type="region of interest" description="Disordered" evidence="1">
    <location>
        <begin position="355"/>
        <end position="455"/>
    </location>
</feature>
<feature type="compositionally biased region" description="Basic residues" evidence="1">
    <location>
        <begin position="224"/>
        <end position="233"/>
    </location>
</feature>
<dbReference type="InterPro" id="IPR000626">
    <property type="entry name" value="Ubiquitin-like_dom"/>
</dbReference>
<evidence type="ECO:0000259" key="2">
    <source>
        <dbReference type="PROSITE" id="PS50053"/>
    </source>
</evidence>
<feature type="region of interest" description="Disordered" evidence="1">
    <location>
        <begin position="282"/>
        <end position="314"/>
    </location>
</feature>
<dbReference type="Pfam" id="PF16455">
    <property type="entry name" value="UBD"/>
    <property type="match status" value="1"/>
</dbReference>
<dbReference type="EMBL" id="CAWUON010000087">
    <property type="protein sequence ID" value="CAK7272349.1"/>
    <property type="molecule type" value="Genomic_DNA"/>
</dbReference>
<name>A0ABP0DVM9_9PEZI</name>
<dbReference type="PANTHER" id="PTHR13609">
    <property type="entry name" value="UBIQUITIN DOMAIN CONTAINING 1 PROTEIN-RELATED"/>
    <property type="match status" value="1"/>
</dbReference>
<dbReference type="Gene3D" id="1.20.225.20">
    <property type="entry name" value="Ub domain-containing protein, DC-UbP/UBTD2, N-terminal domain"/>
    <property type="match status" value="1"/>
</dbReference>
<keyword evidence="4" id="KW-1185">Reference proteome</keyword>
<dbReference type="InterPro" id="IPR032752">
    <property type="entry name" value="DC-UbP/UBTD2_N"/>
</dbReference>
<feature type="domain" description="Ubiquitin-like" evidence="2">
    <location>
        <begin position="458"/>
        <end position="532"/>
    </location>
</feature>
<feature type="region of interest" description="Disordered" evidence="1">
    <location>
        <begin position="28"/>
        <end position="54"/>
    </location>
</feature>
<feature type="compositionally biased region" description="Low complexity" evidence="1">
    <location>
        <begin position="445"/>
        <end position="455"/>
    </location>
</feature>
<feature type="compositionally biased region" description="Basic and acidic residues" evidence="1">
    <location>
        <begin position="389"/>
        <end position="409"/>
    </location>
</feature>
<reference evidence="3 4" key="1">
    <citation type="submission" date="2024-01" db="EMBL/GenBank/DDBJ databases">
        <authorList>
            <person name="Allen C."/>
            <person name="Tagirdzhanova G."/>
        </authorList>
    </citation>
    <scope>NUCLEOTIDE SEQUENCE [LARGE SCALE GENOMIC DNA]</scope>
    <source>
        <strain evidence="3 4">CBS 119000</strain>
    </source>
</reference>
<dbReference type="InterPro" id="IPR029071">
    <property type="entry name" value="Ubiquitin-like_domsf"/>
</dbReference>
<dbReference type="PROSITE" id="PS50053">
    <property type="entry name" value="UBIQUITIN_2"/>
    <property type="match status" value="1"/>
</dbReference>
<feature type="compositionally biased region" description="Low complexity" evidence="1">
    <location>
        <begin position="206"/>
        <end position="220"/>
    </location>
</feature>
<proteinExistence type="predicted"/>
<feature type="compositionally biased region" description="Basic and acidic residues" evidence="1">
    <location>
        <begin position="361"/>
        <end position="376"/>
    </location>
</feature>
<sequence>MATCALEGGILEVEALVVGAEIAMTRARSEEPAKGFPRQRQLRRRNSNPAPSSPFRSPPLLIVALVQLASTVGPLDDLCNSLPLDDLLDHVLVRSLKDIYLWTTVKMGCCLSRSEGPNSSFPGGAPNGANRAIDVSPPSGGISSLMTAALSNATNSRGAAVAGASPAQATDSGRISSSSTPSSESSQQLQANSVGFARAAGLTTFSSSSSQQPAPPALASHINKPIRRRRWTSRSRVWTRQSIDRERTDFFDTRVTGRAEVWQTLHAALEIMWEADLVDGARRDAASGSREATPPTSPASPPTTGNSTENDEARATAQSILDAADITLPTGDMVQGAYDVFGNYYALPAHIVSDPTNLENDPEHNQSDLDETKGALDDMAGDGNLSEDSDGHSSSDDEDGGGRWHDKAGHHSAVSPENSASGAGTEPAKSLHARHHCRREDKGKAIAAATSASTPAANQITVRARLSATSRDVLIQLGREETVRSLERRIVDEAQLPHKTRIRIAYLGRILKDNASLLAQGWKEGHVVNALVFEASV</sequence>
<evidence type="ECO:0000313" key="3">
    <source>
        <dbReference type="EMBL" id="CAK7272349.1"/>
    </source>
</evidence>
<evidence type="ECO:0000313" key="4">
    <source>
        <dbReference type="Proteomes" id="UP001642502"/>
    </source>
</evidence>
<feature type="region of interest" description="Disordered" evidence="1">
    <location>
        <begin position="204"/>
        <end position="237"/>
    </location>
</feature>
<dbReference type="InterPro" id="IPR039869">
    <property type="entry name" value="UBTD1/2"/>
</dbReference>
<accession>A0ABP0DVM9</accession>
<dbReference type="Gene3D" id="3.10.20.90">
    <property type="entry name" value="Phosphatidylinositol 3-kinase Catalytic Subunit, Chain A, domain 1"/>
    <property type="match status" value="1"/>
</dbReference>
<gene>
    <name evidence="3" type="ORF">SEPCBS119000_005077</name>
</gene>
<dbReference type="InterPro" id="IPR038169">
    <property type="entry name" value="DC-UbP/UBTD2_N_sf"/>
</dbReference>
<protein>
    <recommendedName>
        <fullName evidence="2">Ubiquitin-like domain-containing protein</fullName>
    </recommendedName>
</protein>
<organism evidence="3 4">
    <name type="scientific">Sporothrix epigloea</name>
    <dbReference type="NCBI Taxonomy" id="1892477"/>
    <lineage>
        <taxon>Eukaryota</taxon>
        <taxon>Fungi</taxon>
        <taxon>Dikarya</taxon>
        <taxon>Ascomycota</taxon>
        <taxon>Pezizomycotina</taxon>
        <taxon>Sordariomycetes</taxon>
        <taxon>Sordariomycetidae</taxon>
        <taxon>Ophiostomatales</taxon>
        <taxon>Ophiostomataceae</taxon>
        <taxon>Sporothrix</taxon>
    </lineage>
</organism>
<evidence type="ECO:0000256" key="1">
    <source>
        <dbReference type="SAM" id="MobiDB-lite"/>
    </source>
</evidence>
<comment type="caution">
    <text evidence="3">The sequence shown here is derived from an EMBL/GenBank/DDBJ whole genome shotgun (WGS) entry which is preliminary data.</text>
</comment>
<dbReference type="SUPFAM" id="SSF54236">
    <property type="entry name" value="Ubiquitin-like"/>
    <property type="match status" value="1"/>
</dbReference>
<feature type="compositionally biased region" description="Low complexity" evidence="1">
    <location>
        <begin position="161"/>
        <end position="186"/>
    </location>
</feature>